<keyword evidence="2" id="KW-1185">Reference proteome</keyword>
<reference evidence="1 2" key="1">
    <citation type="submission" date="2018-10" db="EMBL/GenBank/DDBJ databases">
        <title>Genomic Encyclopedia of Archaeal and Bacterial Type Strains, Phase II (KMG-II): from individual species to whole genera.</title>
        <authorList>
            <person name="Goeker M."/>
        </authorList>
    </citation>
    <scope>NUCLEOTIDE SEQUENCE [LARGE SCALE GENOMIC DNA]</scope>
    <source>
        <strain evidence="1 2">DSM 29466</strain>
    </source>
</reference>
<dbReference type="OrthoDB" id="1495368at2"/>
<evidence type="ECO:0000313" key="2">
    <source>
        <dbReference type="Proteomes" id="UP000269157"/>
    </source>
</evidence>
<organism evidence="1 2">
    <name type="scientific">Litoreibacter meonggei</name>
    <dbReference type="NCBI Taxonomy" id="1049199"/>
    <lineage>
        <taxon>Bacteria</taxon>
        <taxon>Pseudomonadati</taxon>
        <taxon>Pseudomonadota</taxon>
        <taxon>Alphaproteobacteria</taxon>
        <taxon>Rhodobacterales</taxon>
        <taxon>Roseobacteraceae</taxon>
        <taxon>Litoreibacter</taxon>
    </lineage>
</organism>
<comment type="caution">
    <text evidence="1">The sequence shown here is derived from an EMBL/GenBank/DDBJ whole genome shotgun (WGS) entry which is preliminary data.</text>
</comment>
<proteinExistence type="predicted"/>
<dbReference type="RefSeq" id="WP_121026678.1">
    <property type="nucleotide sequence ID" value="NZ_RCCE01000006.1"/>
</dbReference>
<dbReference type="EMBL" id="RCCE01000006">
    <property type="protein sequence ID" value="RLJ40690.1"/>
    <property type="molecule type" value="Genomic_DNA"/>
</dbReference>
<gene>
    <name evidence="1" type="ORF">BCF46_3259</name>
</gene>
<evidence type="ECO:0000313" key="1">
    <source>
        <dbReference type="EMBL" id="RLJ40690.1"/>
    </source>
</evidence>
<sequence length="175" mass="19622">MNQKPETTPETINSVPICRTCGSERVAKDAWACFNRESGLWELEQVFDAEHCHQCEGETKLDWMPADALQNKRVRELNDRFRTLGGNGTVVVTSGIKAAGDAFLRTAIEAVQSFTDFSEENDPWGEHDFGAVSIEGQKVFFKIDYYDPDLKQGSTNPANEALTHRVLTIMLASEY</sequence>
<dbReference type="AlphaFoldDB" id="A0A497VB47"/>
<accession>A0A497VB47</accession>
<dbReference type="InterPro" id="IPR022243">
    <property type="entry name" value="DUF3768"/>
</dbReference>
<dbReference type="Pfam" id="PF12599">
    <property type="entry name" value="DUF3768"/>
    <property type="match status" value="1"/>
</dbReference>
<dbReference type="Proteomes" id="UP000269157">
    <property type="component" value="Unassembled WGS sequence"/>
</dbReference>
<protein>
    <submittedName>
        <fullName evidence="1">Uncharacterized protein DUF3768</fullName>
    </submittedName>
</protein>
<name>A0A497VB47_9RHOB</name>